<proteinExistence type="predicted"/>
<gene>
    <name evidence="2" type="ORF">Ahu01nite_014910</name>
</gene>
<evidence type="ECO:0000256" key="1">
    <source>
        <dbReference type="SAM" id="MobiDB-lite"/>
    </source>
</evidence>
<protein>
    <recommendedName>
        <fullName evidence="4">DUF3800 domain-containing protein</fullName>
    </recommendedName>
</protein>
<evidence type="ECO:0008006" key="4">
    <source>
        <dbReference type="Google" id="ProtNLM"/>
    </source>
</evidence>
<reference evidence="2 3" key="1">
    <citation type="submission" date="2021-01" db="EMBL/GenBank/DDBJ databases">
        <title>Whole genome shotgun sequence of Actinoplanes humidus NBRC 14915.</title>
        <authorList>
            <person name="Komaki H."/>
            <person name="Tamura T."/>
        </authorList>
    </citation>
    <scope>NUCLEOTIDE SEQUENCE [LARGE SCALE GENOMIC DNA]</scope>
    <source>
        <strain evidence="2 3">NBRC 14915</strain>
    </source>
</reference>
<feature type="region of interest" description="Disordered" evidence="1">
    <location>
        <begin position="184"/>
        <end position="240"/>
    </location>
</feature>
<feature type="compositionally biased region" description="Basic and acidic residues" evidence="1">
    <location>
        <begin position="192"/>
        <end position="204"/>
    </location>
</feature>
<evidence type="ECO:0000313" key="2">
    <source>
        <dbReference type="EMBL" id="GIE18389.1"/>
    </source>
</evidence>
<evidence type="ECO:0000313" key="3">
    <source>
        <dbReference type="Proteomes" id="UP000603200"/>
    </source>
</evidence>
<organism evidence="2 3">
    <name type="scientific">Winogradskya humida</name>
    <dbReference type="NCBI Taxonomy" id="113566"/>
    <lineage>
        <taxon>Bacteria</taxon>
        <taxon>Bacillati</taxon>
        <taxon>Actinomycetota</taxon>
        <taxon>Actinomycetes</taxon>
        <taxon>Micromonosporales</taxon>
        <taxon>Micromonosporaceae</taxon>
        <taxon>Winogradskya</taxon>
    </lineage>
</organism>
<dbReference type="Proteomes" id="UP000603200">
    <property type="component" value="Unassembled WGS sequence"/>
</dbReference>
<accession>A0ABQ3ZIP0</accession>
<comment type="caution">
    <text evidence="2">The sequence shown here is derived from an EMBL/GenBank/DDBJ whole genome shotgun (WGS) entry which is preliminary data.</text>
</comment>
<sequence>MKNAFCRHGGRVDNAGVQALEIACDESGYEGEKLIDTTTDVFAHAGVRLGTDVASACLAELRRRIRSPATEYKATHLLREKHRAVLVWFLGPSSPLFRNAHVYLIDKVYFALGKLTDVMMSEPVAAGLAPDGRSRAASDALYRDGTSHDFLTAANTMMRARDRADVTGPVDSFFRVAGTLGGLDGDSTGGRTESRNGRRAEQRSGRTPGLTSGGDGPGNIPAMWQPLGRHGGRTTGQAGAFSGREKAVAFRQRMRDDPALSLLDPLTPAVMRAVARWGADGQPVTIVHDRQTMLPHERVARLQRELREAGLVLERVELAAAEFEARVQLADILAGTVRKIAQDQLHGCGDGELTTLVRPYIDGQSIWGDGRSWASLRS</sequence>
<dbReference type="EMBL" id="BOMN01000018">
    <property type="protein sequence ID" value="GIE18389.1"/>
    <property type="molecule type" value="Genomic_DNA"/>
</dbReference>
<keyword evidence="3" id="KW-1185">Reference proteome</keyword>
<name>A0ABQ3ZIP0_9ACTN</name>